<evidence type="ECO:0000256" key="3">
    <source>
        <dbReference type="ARBA" id="ARBA00023237"/>
    </source>
</evidence>
<proteinExistence type="predicted"/>
<organism evidence="4">
    <name type="scientific">mine drainage metagenome</name>
    <dbReference type="NCBI Taxonomy" id="410659"/>
    <lineage>
        <taxon>unclassified sequences</taxon>
        <taxon>metagenomes</taxon>
        <taxon>ecological metagenomes</taxon>
    </lineage>
</organism>
<comment type="subcellular location">
    <subcellularLocation>
        <location evidence="1">Cell outer membrane</location>
    </subcellularLocation>
</comment>
<dbReference type="GO" id="GO:0009279">
    <property type="term" value="C:cell outer membrane"/>
    <property type="evidence" value="ECO:0007669"/>
    <property type="project" value="UniProtKB-SubCell"/>
</dbReference>
<evidence type="ECO:0000313" key="4">
    <source>
        <dbReference type="EMBL" id="OIR07531.1"/>
    </source>
</evidence>
<dbReference type="InterPro" id="IPR036942">
    <property type="entry name" value="Beta-barrel_TonB_sf"/>
</dbReference>
<dbReference type="Gene3D" id="2.40.170.20">
    <property type="entry name" value="TonB-dependent receptor, beta-barrel domain"/>
    <property type="match status" value="1"/>
</dbReference>
<keyword evidence="2" id="KW-0472">Membrane</keyword>
<evidence type="ECO:0000256" key="1">
    <source>
        <dbReference type="ARBA" id="ARBA00004442"/>
    </source>
</evidence>
<accession>A0A1J5SHY8</accession>
<dbReference type="SUPFAM" id="SSF56935">
    <property type="entry name" value="Porins"/>
    <property type="match status" value="1"/>
</dbReference>
<dbReference type="EMBL" id="MLJW01000036">
    <property type="protein sequence ID" value="OIR07531.1"/>
    <property type="molecule type" value="Genomic_DNA"/>
</dbReference>
<keyword evidence="3" id="KW-0998">Cell outer membrane</keyword>
<gene>
    <name evidence="4" type="ORF">GALL_101920</name>
</gene>
<protein>
    <recommendedName>
        <fullName evidence="5">Vitamin B12 transporter BtuB</fullName>
    </recommendedName>
</protein>
<name>A0A1J5SHY8_9ZZZZ</name>
<sequence>MNNHKKILIFLMAAIAPFVVVQAQHRHKAKKKKTVARKTVTKKAVVADRVNTIRATDVVLSNDSIPPKEVTVTSVFKPSLRNAAKINFTAATPVIDSTKIPLTYNIPSQNLFFSYQPVSIKPLELSIDTTFHWENDQYIKAGFGNYSTPYLETALAFGDGKKSIINLRGNYTSSKGNITFQEFTKAGVEGLGIFNSVNNELTSRIYFNNSTQYRYPSSSIFPNVSKEDLQQQFNQLGFELGLQNKMPTDFGITYHPQIKLNSFFDNRSGSELNFILKAPINKALGKIFALDLKFTADVTALHTSAISSINNNLFYIDPSVQFNTPNFKLNAGIRPSWDNSIFSMLPNVTIEAKLKDEHLVFQAGWIGYYNKNTYQSLAAFNPYIQQPTSLLNTKIMEQYAGFKGGAGKHVTFNARLSFLKINNQALFANDPAAVTVKNTQSFIVLYEPQLQAIRLHGEIGYTLQEKLTFSSAVNYTQYTSQQLYDKPWGILPLEVSGSVRYKVMKGLQLKSDIFFWDGAQYRNQSLQSQKLAAAMDLNAGAEFSVLPHLNIWVQFNNLLNSKYQRWDQYEVLGFNVLGGVVYSFR</sequence>
<evidence type="ECO:0000256" key="2">
    <source>
        <dbReference type="ARBA" id="ARBA00023136"/>
    </source>
</evidence>
<evidence type="ECO:0008006" key="5">
    <source>
        <dbReference type="Google" id="ProtNLM"/>
    </source>
</evidence>
<reference evidence="4" key="1">
    <citation type="submission" date="2016-10" db="EMBL/GenBank/DDBJ databases">
        <title>Sequence of Gallionella enrichment culture.</title>
        <authorList>
            <person name="Poehlein A."/>
            <person name="Muehling M."/>
            <person name="Daniel R."/>
        </authorList>
    </citation>
    <scope>NUCLEOTIDE SEQUENCE</scope>
</reference>
<comment type="caution">
    <text evidence="4">The sequence shown here is derived from an EMBL/GenBank/DDBJ whole genome shotgun (WGS) entry which is preliminary data.</text>
</comment>
<dbReference type="AlphaFoldDB" id="A0A1J5SHY8"/>